<evidence type="ECO:0000313" key="3">
    <source>
        <dbReference type="Proteomes" id="UP000037510"/>
    </source>
</evidence>
<gene>
    <name evidence="2" type="ORF">OBRU01_09212</name>
</gene>
<dbReference type="EMBL" id="JTDY01001226">
    <property type="protein sequence ID" value="KOB74481.1"/>
    <property type="molecule type" value="Genomic_DNA"/>
</dbReference>
<keyword evidence="3" id="KW-1185">Reference proteome</keyword>
<organism evidence="2 3">
    <name type="scientific">Operophtera brumata</name>
    <name type="common">Winter moth</name>
    <name type="synonym">Phalaena brumata</name>
    <dbReference type="NCBI Taxonomy" id="104452"/>
    <lineage>
        <taxon>Eukaryota</taxon>
        <taxon>Metazoa</taxon>
        <taxon>Ecdysozoa</taxon>
        <taxon>Arthropoda</taxon>
        <taxon>Hexapoda</taxon>
        <taxon>Insecta</taxon>
        <taxon>Pterygota</taxon>
        <taxon>Neoptera</taxon>
        <taxon>Endopterygota</taxon>
        <taxon>Lepidoptera</taxon>
        <taxon>Glossata</taxon>
        <taxon>Ditrysia</taxon>
        <taxon>Geometroidea</taxon>
        <taxon>Geometridae</taxon>
        <taxon>Larentiinae</taxon>
        <taxon>Operophtera</taxon>
    </lineage>
</organism>
<name>A0A0L7LGZ7_OPEBR</name>
<protein>
    <submittedName>
        <fullName evidence="2">Putative ankyrin 2,3/unc44</fullName>
    </submittedName>
</protein>
<dbReference type="AlphaFoldDB" id="A0A0L7LGZ7"/>
<reference evidence="2 3" key="1">
    <citation type="journal article" date="2015" name="Genome Biol. Evol.">
        <title>The genome of winter moth (Operophtera brumata) provides a genomic perspective on sexual dimorphism and phenology.</title>
        <authorList>
            <person name="Derks M.F."/>
            <person name="Smit S."/>
            <person name="Salis L."/>
            <person name="Schijlen E."/>
            <person name="Bossers A."/>
            <person name="Mateman C."/>
            <person name="Pijl A.S."/>
            <person name="de Ridder D."/>
            <person name="Groenen M.A."/>
            <person name="Visser M.E."/>
            <person name="Megens H.J."/>
        </authorList>
    </citation>
    <scope>NUCLEOTIDE SEQUENCE [LARGE SCALE GENOMIC DNA]</scope>
    <source>
        <strain evidence="2">WM2013NL</strain>
        <tissue evidence="2">Head and thorax</tissue>
    </source>
</reference>
<dbReference type="Pfam" id="PF13843">
    <property type="entry name" value="DDE_Tnp_1_7"/>
    <property type="match status" value="1"/>
</dbReference>
<dbReference type="InterPro" id="IPR029526">
    <property type="entry name" value="PGBD"/>
</dbReference>
<comment type="caution">
    <text evidence="2">The sequence shown here is derived from an EMBL/GenBank/DDBJ whole genome shotgun (WGS) entry which is preliminary data.</text>
</comment>
<dbReference type="Proteomes" id="UP000037510">
    <property type="component" value="Unassembled WGS sequence"/>
</dbReference>
<accession>A0A0L7LGZ7</accession>
<dbReference type="PANTHER" id="PTHR47272">
    <property type="entry name" value="DDE_TNP_1_7 DOMAIN-CONTAINING PROTEIN"/>
    <property type="match status" value="1"/>
</dbReference>
<proteinExistence type="predicted"/>
<dbReference type="PANTHER" id="PTHR47272:SF1">
    <property type="entry name" value="PIGGYBAC TRANSPOSABLE ELEMENT-DERIVED PROTEIN 3-LIKE"/>
    <property type="match status" value="1"/>
</dbReference>
<feature type="domain" description="PiggyBac transposable element-derived protein" evidence="1">
    <location>
        <begin position="1"/>
        <end position="87"/>
    </location>
</feature>
<evidence type="ECO:0000259" key="1">
    <source>
        <dbReference type="Pfam" id="PF13843"/>
    </source>
</evidence>
<sequence>MPLKKYQQIRRFIHFTKNSEESTDRFHKVRPVVEKVRLNCLRAAEEENQFSIDEMTLPYKGKKAGNRRQYNVRKPKKWGFKAFVRSEDHF</sequence>
<evidence type="ECO:0000313" key="2">
    <source>
        <dbReference type="EMBL" id="KOB74481.1"/>
    </source>
</evidence>
<dbReference type="STRING" id="104452.A0A0L7LGZ7"/>